<reference evidence="2 3" key="1">
    <citation type="submission" date="2019-08" db="EMBL/GenBank/DDBJ databases">
        <title>In-depth cultivation of the pig gut microbiome towards novel bacterial diversity and tailored functional studies.</title>
        <authorList>
            <person name="Wylensek D."/>
            <person name="Hitch T.C.A."/>
            <person name="Clavel T."/>
        </authorList>
    </citation>
    <scope>NUCLEOTIDE SEQUENCE [LARGE SCALE GENOMIC DNA]</scope>
    <source>
        <strain evidence="2 3">Oil+RF-744-WCA-WT-11</strain>
    </source>
</reference>
<protein>
    <submittedName>
        <fullName evidence="2">Leucyl aminopeptidase</fullName>
    </submittedName>
</protein>
<accession>A0A6L5X6J8</accession>
<dbReference type="GO" id="GO:0004177">
    <property type="term" value="F:aminopeptidase activity"/>
    <property type="evidence" value="ECO:0007669"/>
    <property type="project" value="UniProtKB-KW"/>
</dbReference>
<sequence>MGNIWADYDAIDLCEERYGLAEGRIREIAAELGAAGTNSTAGEGKETGMPGADPNAAHPLPEAFKAFFRDTASFIAELCGIRASLKSGYYDSHPEKWPEMNRRMYEDILPDHYEQSFANPACAERMLGADFGSLLCFLYTQERGLIAYVFEDKVEELAAHMELFIQVYGLFAEGLPKPEDVRETLYWFESDNTDVILRNRIRGQIDPACDDAVYTLMTLDTNDPASLYRSGEYITENELRTFRYLASLPEAEIQRMADTFTEGYREGFILGEKPLYKKRTVSLIYHAGFERMMQAAVRNFLKMGLRPTIVRCGVSAVTGMSRTGGFTGASPNPQYDYDHREDAALFLDSRFVERKLEVTEAVYGEFLEQAHRYGGPAVLEVFGEPPFDPVSKKEALKYSEKQQALSVKLKNETARIVNDAIYGQERSFTVISFPVPTIDEERYEEIFRETMKVNTLDAKKYSAIQQVMIDTLDKGTKVHILGRGKNRTDLTVQLWRLQDPAQETIFENCGADVNIPVGEVFTSPVLKGTDGVLFVSQVYLQGLSFRNLELHFKDGCITDYSCSNFETEEENRAYIEENILFHHKTLPMGEFAIGTNTTAYAMIQKYQIGPKMDILIAEKTGPHFAVGDTCYSWDEDNVTRNPDGKKIVARENDFSRLRKEDPSKAYFNCHTDITIPYEELGLIEVENEDGSWRQAIIRDGRFALEGTEELNGPLDMDASGMACESDPIKVG</sequence>
<keyword evidence="2" id="KW-0031">Aminopeptidase</keyword>
<evidence type="ECO:0000256" key="1">
    <source>
        <dbReference type="ARBA" id="ARBA00022723"/>
    </source>
</evidence>
<dbReference type="PANTHER" id="PTHR34448:SF1">
    <property type="entry name" value="BLL6088 PROTEIN"/>
    <property type="match status" value="1"/>
</dbReference>
<dbReference type="InterPro" id="IPR052170">
    <property type="entry name" value="M29_Exopeptidase"/>
</dbReference>
<dbReference type="RefSeq" id="WP_154524362.1">
    <property type="nucleotide sequence ID" value="NZ_VULZ01000004.1"/>
</dbReference>
<name>A0A6L5X6J8_9FIRM</name>
<keyword evidence="1" id="KW-0479">Metal-binding</keyword>
<dbReference type="PANTHER" id="PTHR34448">
    <property type="entry name" value="AMINOPEPTIDASE"/>
    <property type="match status" value="1"/>
</dbReference>
<dbReference type="Proteomes" id="UP000481852">
    <property type="component" value="Unassembled WGS sequence"/>
</dbReference>
<comment type="caution">
    <text evidence="2">The sequence shown here is derived from an EMBL/GenBank/DDBJ whole genome shotgun (WGS) entry which is preliminary data.</text>
</comment>
<organism evidence="2 3">
    <name type="scientific">Porcincola intestinalis</name>
    <dbReference type="NCBI Taxonomy" id="2606632"/>
    <lineage>
        <taxon>Bacteria</taxon>
        <taxon>Bacillati</taxon>
        <taxon>Bacillota</taxon>
        <taxon>Clostridia</taxon>
        <taxon>Lachnospirales</taxon>
        <taxon>Lachnospiraceae</taxon>
        <taxon>Porcincola</taxon>
    </lineage>
</organism>
<dbReference type="AlphaFoldDB" id="A0A6L5X6J8"/>
<keyword evidence="2" id="KW-0645">Protease</keyword>
<dbReference type="SUPFAM" id="SSF144052">
    <property type="entry name" value="Thermophilic metalloprotease-like"/>
    <property type="match status" value="1"/>
</dbReference>
<keyword evidence="2" id="KW-0378">Hydrolase</keyword>
<dbReference type="GO" id="GO:0046872">
    <property type="term" value="F:metal ion binding"/>
    <property type="evidence" value="ECO:0007669"/>
    <property type="project" value="UniProtKB-KW"/>
</dbReference>
<keyword evidence="3" id="KW-1185">Reference proteome</keyword>
<evidence type="ECO:0000313" key="2">
    <source>
        <dbReference type="EMBL" id="MSS14504.1"/>
    </source>
</evidence>
<dbReference type="GO" id="GO:0006508">
    <property type="term" value="P:proteolysis"/>
    <property type="evidence" value="ECO:0007669"/>
    <property type="project" value="InterPro"/>
</dbReference>
<gene>
    <name evidence="2" type="ORF">FYJ35_05515</name>
</gene>
<proteinExistence type="predicted"/>
<dbReference type="Pfam" id="PF02073">
    <property type="entry name" value="Peptidase_M29"/>
    <property type="match status" value="1"/>
</dbReference>
<dbReference type="InterPro" id="IPR000787">
    <property type="entry name" value="Peptidase_M29"/>
</dbReference>
<evidence type="ECO:0000313" key="3">
    <source>
        <dbReference type="Proteomes" id="UP000481852"/>
    </source>
</evidence>
<dbReference type="EMBL" id="VULZ01000004">
    <property type="protein sequence ID" value="MSS14504.1"/>
    <property type="molecule type" value="Genomic_DNA"/>
</dbReference>